<proteinExistence type="predicted"/>
<organism evidence="3 4">
    <name type="scientific">Coccidioides immitis H538.4</name>
    <dbReference type="NCBI Taxonomy" id="396776"/>
    <lineage>
        <taxon>Eukaryota</taxon>
        <taxon>Fungi</taxon>
        <taxon>Dikarya</taxon>
        <taxon>Ascomycota</taxon>
        <taxon>Pezizomycotina</taxon>
        <taxon>Eurotiomycetes</taxon>
        <taxon>Eurotiomycetidae</taxon>
        <taxon>Onygenales</taxon>
        <taxon>Onygenaceae</taxon>
        <taxon>Coccidioides</taxon>
    </lineage>
</organism>
<protein>
    <recommendedName>
        <fullName evidence="5">Peptidase M20 dimerisation domain-containing protein</fullName>
    </recommendedName>
</protein>
<keyword evidence="1" id="KW-0862">Zinc</keyword>
<dbReference type="Gene3D" id="3.40.630.10">
    <property type="entry name" value="Zn peptidases"/>
    <property type="match status" value="2"/>
</dbReference>
<dbReference type="PANTHER" id="PTHR43808">
    <property type="entry name" value="ACETYLORNITHINE DEACETYLASE"/>
    <property type="match status" value="1"/>
</dbReference>
<reference evidence="4" key="1">
    <citation type="journal article" date="2010" name="Genome Res.">
        <title>Population genomic sequencing of Coccidioides fungi reveals recent hybridization and transposon control.</title>
        <authorList>
            <person name="Neafsey D.E."/>
            <person name="Barker B.M."/>
            <person name="Sharpton T.J."/>
            <person name="Stajich J.E."/>
            <person name="Park D.J."/>
            <person name="Whiston E."/>
            <person name="Hung C.-Y."/>
            <person name="McMahan C."/>
            <person name="White J."/>
            <person name="Sykes S."/>
            <person name="Heiman D."/>
            <person name="Young S."/>
            <person name="Zeng Q."/>
            <person name="Abouelleil A."/>
            <person name="Aftuck L."/>
            <person name="Bessette D."/>
            <person name="Brown A."/>
            <person name="FitzGerald M."/>
            <person name="Lui A."/>
            <person name="Macdonald J.P."/>
            <person name="Priest M."/>
            <person name="Orbach M.J."/>
            <person name="Galgiani J.N."/>
            <person name="Kirkland T.N."/>
            <person name="Cole G.T."/>
            <person name="Birren B.W."/>
            <person name="Henn M.R."/>
            <person name="Taylor J.W."/>
            <person name="Rounsley S.D."/>
        </authorList>
    </citation>
    <scope>NUCLEOTIDE SEQUENCE [LARGE SCALE GENOMIC DNA]</scope>
    <source>
        <strain evidence="4">H538.4</strain>
    </source>
</reference>
<evidence type="ECO:0000313" key="3">
    <source>
        <dbReference type="EMBL" id="KMU88784.1"/>
    </source>
</evidence>
<dbReference type="eggNOG" id="KOG2275">
    <property type="taxonomic scope" value="Eukaryota"/>
</dbReference>
<dbReference type="EMBL" id="DS017007">
    <property type="protein sequence ID" value="KMU88784.1"/>
    <property type="molecule type" value="Genomic_DNA"/>
</dbReference>
<dbReference type="STRING" id="396776.A0A0J8RXA9"/>
<dbReference type="VEuPathDB" id="FungiDB:CIHG_06452"/>
<evidence type="ECO:0000313" key="4">
    <source>
        <dbReference type="Proteomes" id="UP000054563"/>
    </source>
</evidence>
<dbReference type="OrthoDB" id="3064516at2759"/>
<dbReference type="AlphaFoldDB" id="A0A0J8RXA9"/>
<evidence type="ECO:0000256" key="1">
    <source>
        <dbReference type="ARBA" id="ARBA00022833"/>
    </source>
</evidence>
<name>A0A0J8RXA9_COCIT</name>
<gene>
    <name evidence="3" type="ORF">CIHG_06452</name>
</gene>
<sequence>MADNGDLVMIPEGHEKSNLDEIIASSKLLSLHRSLSEIESISNNEGSVGDFLVEYLESHGFTVQKQAVPLDGHEVDEEERKPSRFNVYAYPASSPSPEIILTSHIDTVPPYIPYSLSLPPTASTGSSSIDRRASTSRPRHRRCQSSAWATYPSPRGGLPSSEKYGQDNAEHRRHGSGVATNVVPASASARVAVRLAETILAAVRSASKSPEDVHVSFSAGGAYPPVDLDSDVEGFDVMTVNYGTDVPNWDIHDHDLPDHGKVKRYLYGPGSIFVAHGENEGLSVGDMEDAVEGYARLIRAAVGRSERK</sequence>
<evidence type="ECO:0000256" key="2">
    <source>
        <dbReference type="SAM" id="MobiDB-lite"/>
    </source>
</evidence>
<dbReference type="InterPro" id="IPR050072">
    <property type="entry name" value="Peptidase_M20A"/>
</dbReference>
<dbReference type="PANTHER" id="PTHR43808:SF8">
    <property type="entry name" value="PEPTIDASE M20 DIMERISATION DOMAIN-CONTAINING PROTEIN"/>
    <property type="match status" value="1"/>
</dbReference>
<dbReference type="SUPFAM" id="SSF53187">
    <property type="entry name" value="Zn-dependent exopeptidases"/>
    <property type="match status" value="1"/>
</dbReference>
<evidence type="ECO:0008006" key="5">
    <source>
        <dbReference type="Google" id="ProtNLM"/>
    </source>
</evidence>
<accession>A0A0J8RXA9</accession>
<dbReference type="Proteomes" id="UP000054563">
    <property type="component" value="Unassembled WGS sequence"/>
</dbReference>
<feature type="region of interest" description="Disordered" evidence="2">
    <location>
        <begin position="119"/>
        <end position="176"/>
    </location>
</feature>